<keyword evidence="3" id="KW-0731">Sigma factor</keyword>
<dbReference type="Proteomes" id="UP000777784">
    <property type="component" value="Unassembled WGS sequence"/>
</dbReference>
<keyword evidence="4" id="KW-0804">Transcription</keyword>
<keyword evidence="2" id="KW-0805">Transcription regulation</keyword>
<name>A0A948RV27_UNCEI</name>
<dbReference type="NCBIfam" id="TIGR02937">
    <property type="entry name" value="sigma70-ECF"/>
    <property type="match status" value="1"/>
</dbReference>
<proteinExistence type="inferred from homology"/>
<dbReference type="Gene3D" id="1.10.1740.10">
    <property type="match status" value="1"/>
</dbReference>
<dbReference type="InterPro" id="IPR007627">
    <property type="entry name" value="RNA_pol_sigma70_r2"/>
</dbReference>
<dbReference type="InterPro" id="IPR036388">
    <property type="entry name" value="WH-like_DNA-bd_sf"/>
</dbReference>
<evidence type="ECO:0000259" key="6">
    <source>
        <dbReference type="Pfam" id="PF08281"/>
    </source>
</evidence>
<dbReference type="InterPro" id="IPR014284">
    <property type="entry name" value="RNA_pol_sigma-70_dom"/>
</dbReference>
<dbReference type="Pfam" id="PF08281">
    <property type="entry name" value="Sigma70_r4_2"/>
    <property type="match status" value="1"/>
</dbReference>
<dbReference type="Pfam" id="PF04542">
    <property type="entry name" value="Sigma70_r2"/>
    <property type="match status" value="1"/>
</dbReference>
<dbReference type="EMBL" id="JAHJDP010000065">
    <property type="protein sequence ID" value="MBU2691550.1"/>
    <property type="molecule type" value="Genomic_DNA"/>
</dbReference>
<dbReference type="SUPFAM" id="SSF88946">
    <property type="entry name" value="Sigma2 domain of RNA polymerase sigma factors"/>
    <property type="match status" value="1"/>
</dbReference>
<evidence type="ECO:0000259" key="5">
    <source>
        <dbReference type="Pfam" id="PF04542"/>
    </source>
</evidence>
<dbReference type="InterPro" id="IPR013249">
    <property type="entry name" value="RNA_pol_sigma70_r4_t2"/>
</dbReference>
<protein>
    <submittedName>
        <fullName evidence="7">RNA polymerase sigma factor</fullName>
    </submittedName>
</protein>
<comment type="similarity">
    <text evidence="1">Belongs to the sigma-70 factor family. ECF subfamily.</text>
</comment>
<evidence type="ECO:0000256" key="3">
    <source>
        <dbReference type="ARBA" id="ARBA00023082"/>
    </source>
</evidence>
<evidence type="ECO:0000256" key="4">
    <source>
        <dbReference type="ARBA" id="ARBA00023163"/>
    </source>
</evidence>
<sequence length="194" mass="21564">MAESMTSAETIRVLESTETGITELVADAQRGDHVAFEKLYRRHVGSTLALCLRWVGDPTQAEILTQDIFVKVWERIHTFRGTGAFGAWLRRVAVNLIIEDRRSGARRAKWLDPGELDESSGAVPPEPIDDAMDLEKAIATLPEGARAAFLLHDVYGYRHSEVAEMVGTAEGTVKAQCHRARTLLRQVLKSPKEI</sequence>
<evidence type="ECO:0000256" key="2">
    <source>
        <dbReference type="ARBA" id="ARBA00023015"/>
    </source>
</evidence>
<dbReference type="InterPro" id="IPR013324">
    <property type="entry name" value="RNA_pol_sigma_r3/r4-like"/>
</dbReference>
<comment type="caution">
    <text evidence="7">The sequence shown here is derived from an EMBL/GenBank/DDBJ whole genome shotgun (WGS) entry which is preliminary data.</text>
</comment>
<dbReference type="GO" id="GO:0003677">
    <property type="term" value="F:DNA binding"/>
    <property type="evidence" value="ECO:0007669"/>
    <property type="project" value="InterPro"/>
</dbReference>
<dbReference type="GO" id="GO:0016987">
    <property type="term" value="F:sigma factor activity"/>
    <property type="evidence" value="ECO:0007669"/>
    <property type="project" value="UniProtKB-KW"/>
</dbReference>
<organism evidence="7 8">
    <name type="scientific">Eiseniibacteriota bacterium</name>
    <dbReference type="NCBI Taxonomy" id="2212470"/>
    <lineage>
        <taxon>Bacteria</taxon>
        <taxon>Candidatus Eiseniibacteriota</taxon>
    </lineage>
</organism>
<accession>A0A948RV27</accession>
<dbReference type="SUPFAM" id="SSF88659">
    <property type="entry name" value="Sigma3 and sigma4 domains of RNA polymerase sigma factors"/>
    <property type="match status" value="1"/>
</dbReference>
<dbReference type="InterPro" id="IPR013325">
    <property type="entry name" value="RNA_pol_sigma_r2"/>
</dbReference>
<reference evidence="7" key="1">
    <citation type="submission" date="2021-05" db="EMBL/GenBank/DDBJ databases">
        <title>Energy efficiency and biological interactions define the core microbiome of deep oligotrophic groundwater.</title>
        <authorList>
            <person name="Mehrshad M."/>
            <person name="Lopez-Fernandez M."/>
            <person name="Bell E."/>
            <person name="Bernier-Latmani R."/>
            <person name="Bertilsson S."/>
            <person name="Dopson M."/>
        </authorList>
    </citation>
    <scope>NUCLEOTIDE SEQUENCE</scope>
    <source>
        <strain evidence="7">Modern_marine.mb.64</strain>
    </source>
</reference>
<evidence type="ECO:0000313" key="7">
    <source>
        <dbReference type="EMBL" id="MBU2691550.1"/>
    </source>
</evidence>
<dbReference type="InterPro" id="IPR039425">
    <property type="entry name" value="RNA_pol_sigma-70-like"/>
</dbReference>
<feature type="domain" description="RNA polymerase sigma-70 region 2" evidence="5">
    <location>
        <begin position="39"/>
        <end position="106"/>
    </location>
</feature>
<dbReference type="PANTHER" id="PTHR43133">
    <property type="entry name" value="RNA POLYMERASE ECF-TYPE SIGMA FACTO"/>
    <property type="match status" value="1"/>
</dbReference>
<dbReference type="GO" id="GO:0006352">
    <property type="term" value="P:DNA-templated transcription initiation"/>
    <property type="evidence" value="ECO:0007669"/>
    <property type="project" value="InterPro"/>
</dbReference>
<dbReference type="AlphaFoldDB" id="A0A948RV27"/>
<dbReference type="Gene3D" id="1.10.10.10">
    <property type="entry name" value="Winged helix-like DNA-binding domain superfamily/Winged helix DNA-binding domain"/>
    <property type="match status" value="1"/>
</dbReference>
<evidence type="ECO:0000313" key="8">
    <source>
        <dbReference type="Proteomes" id="UP000777784"/>
    </source>
</evidence>
<dbReference type="PANTHER" id="PTHR43133:SF46">
    <property type="entry name" value="RNA POLYMERASE SIGMA-70 FACTOR ECF SUBFAMILY"/>
    <property type="match status" value="1"/>
</dbReference>
<gene>
    <name evidence="7" type="ORF">KJ970_11540</name>
</gene>
<feature type="domain" description="RNA polymerase sigma factor 70 region 4 type 2" evidence="6">
    <location>
        <begin position="132"/>
        <end position="183"/>
    </location>
</feature>
<evidence type="ECO:0000256" key="1">
    <source>
        <dbReference type="ARBA" id="ARBA00010641"/>
    </source>
</evidence>
<dbReference type="CDD" id="cd06171">
    <property type="entry name" value="Sigma70_r4"/>
    <property type="match status" value="1"/>
</dbReference>